<sequence>MERNPGKGAIFFYGLLEFIMYPKERLRHLEIWRVLYSLKMSTFTMGLSIK</sequence>
<evidence type="ECO:0000313" key="1">
    <source>
        <dbReference type="EMBL" id="CCQ43613.1"/>
    </source>
</evidence>
<dbReference type="AlphaFoldDB" id="L8EB04"/>
<organism evidence="1">
    <name type="scientific">Homo sapiens</name>
    <name type="common">Human</name>
    <dbReference type="NCBI Taxonomy" id="9606"/>
    <lineage>
        <taxon>Eukaryota</taxon>
        <taxon>Metazoa</taxon>
        <taxon>Chordata</taxon>
        <taxon>Craniata</taxon>
        <taxon>Vertebrata</taxon>
        <taxon>Euteleostomi</taxon>
        <taxon>Mammalia</taxon>
        <taxon>Eutheria</taxon>
        <taxon>Euarchontoglires</taxon>
        <taxon>Primates</taxon>
        <taxon>Haplorrhini</taxon>
        <taxon>Catarrhini</taxon>
        <taxon>Hominidae</taxon>
        <taxon>Homo</taxon>
    </lineage>
</organism>
<reference evidence="1" key="1">
    <citation type="journal article" date="2013" name="PLoS ONE">
        <title>Direct detection of alternative open reading frames translation products in human significantly expands the proteome.</title>
        <authorList>
            <person name="Vanderperre B."/>
            <person name="Lucier J.-F."/>
            <person name="Motard J."/>
            <person name="Tremblay G."/>
            <person name="Vanderperre S."/>
            <person name="Wisztorski M."/>
            <person name="Salzet M."/>
            <person name="Boisvert F.-M."/>
            <person name="Roucou X."/>
        </authorList>
    </citation>
    <scope>NUCLEOTIDE SEQUENCE</scope>
</reference>
<name>L8EB04_HUMAN</name>
<dbReference type="ChiTaRS" id="APBB1IP">
    <property type="organism name" value="human"/>
</dbReference>
<proteinExistence type="predicted"/>
<dbReference type="OrthoDB" id="6235964at2759"/>
<dbReference type="EMBL" id="HF584116">
    <property type="protein sequence ID" value="CCQ43613.1"/>
    <property type="molecule type" value="Genomic_DNA"/>
</dbReference>
<accession>L8EB04</accession>
<gene>
    <name evidence="1" type="primary">APBB1IP</name>
</gene>
<protein>
    <submittedName>
        <fullName evidence="1">Alternative protein APBB1IP</fullName>
    </submittedName>
</protein>